<dbReference type="Gene3D" id="2.60.120.10">
    <property type="entry name" value="Jelly Rolls"/>
    <property type="match status" value="1"/>
</dbReference>
<evidence type="ECO:0000313" key="2">
    <source>
        <dbReference type="Proteomes" id="UP000317572"/>
    </source>
</evidence>
<dbReference type="Pfam" id="PF05962">
    <property type="entry name" value="HutD"/>
    <property type="match status" value="1"/>
</dbReference>
<sequence>MSLMRFDFASLPVTPWRNGGGETREIASWPVGTQDFDWRASIATIAQDGPFSAFNGIDRSITLLEGDGVHLFSVGHVDHHLSQVGEPFAFSGDVALGATLLGGSSQDFNIMTRRGRWAADVQRVTKAIELPTPHAGVLYVLQGRWLLADGVTLTARQGGWWPAGEFSGTLAPLEEDSVILWADITAC</sequence>
<dbReference type="Proteomes" id="UP000317572">
    <property type="component" value="Chromosome"/>
</dbReference>
<gene>
    <name evidence="1" type="ORF">EGO53_12090</name>
</gene>
<reference evidence="1 2" key="1">
    <citation type="submission" date="2018-11" db="EMBL/GenBank/DDBJ databases">
        <title>The first complete genome of Serratia liquefaciens isolated from metalophyte plant revel distinctness adaptive mechanisms in an extreme habitat.</title>
        <authorList>
            <person name="Caneschi W.L."/>
            <person name="Sanchez A.B."/>
            <person name="Felestrino E.B."/>
            <person name="Assis R.A.B."/>
            <person name="Lemes C.G.C."/>
            <person name="Cordeiro I.F."/>
            <person name="Fonseca N.P."/>
            <person name="Villa M."/>
            <person name="Vieira I.T."/>
            <person name="Moraes L.A."/>
            <person name="Kamino L.H.Y."/>
            <person name="do Carmo F."/>
            <person name="Garcia C.M."/>
            <person name="Almeida N.F."/>
            <person name="Silva R.S."/>
            <person name="Ferro J.A."/>
            <person name="Ferro M.I.T."/>
            <person name="Varani A.M."/>
            <person name="Ferreira R.M."/>
            <person name="dos Santos V.L."/>
            <person name="Silva U.C."/>
            <person name="Setubal J.C."/>
            <person name="Moreira L.M."/>
        </authorList>
    </citation>
    <scope>NUCLEOTIDE SEQUENCE [LARGE SCALE GENOMIC DNA]</scope>
    <source>
        <strain evidence="1 2">FG3</strain>
    </source>
</reference>
<dbReference type="InterPro" id="IPR011051">
    <property type="entry name" value="RmlC_Cupin_sf"/>
</dbReference>
<dbReference type="SUPFAM" id="SSF51182">
    <property type="entry name" value="RmlC-like cupins"/>
    <property type="match status" value="1"/>
</dbReference>
<evidence type="ECO:0000313" key="1">
    <source>
        <dbReference type="EMBL" id="QDL32486.1"/>
    </source>
</evidence>
<proteinExistence type="predicted"/>
<dbReference type="InterPro" id="IPR010282">
    <property type="entry name" value="Uncharacterised_HutD/Ves"/>
</dbReference>
<name>A0A515CWF4_SERLI</name>
<dbReference type="PANTHER" id="PTHR37943">
    <property type="entry name" value="PROTEIN VES"/>
    <property type="match status" value="1"/>
</dbReference>
<dbReference type="InterPro" id="IPR014710">
    <property type="entry name" value="RmlC-like_jellyroll"/>
</dbReference>
<dbReference type="CDD" id="cd20293">
    <property type="entry name" value="cupin_HutD_N"/>
    <property type="match status" value="1"/>
</dbReference>
<dbReference type="EMBL" id="CP033893">
    <property type="protein sequence ID" value="QDL32486.1"/>
    <property type="molecule type" value="Genomic_DNA"/>
</dbReference>
<dbReference type="STRING" id="614.XJ20_13350"/>
<accession>A0A515CWF4</accession>
<protein>
    <submittedName>
        <fullName evidence="1">HutD family protein</fullName>
    </submittedName>
</protein>
<dbReference type="PANTHER" id="PTHR37943:SF1">
    <property type="entry name" value="PROTEIN VES"/>
    <property type="match status" value="1"/>
</dbReference>
<dbReference type="AlphaFoldDB" id="A0A515CWF4"/>
<organism evidence="1 2">
    <name type="scientific">Serratia liquefaciens</name>
    <dbReference type="NCBI Taxonomy" id="614"/>
    <lineage>
        <taxon>Bacteria</taxon>
        <taxon>Pseudomonadati</taxon>
        <taxon>Pseudomonadota</taxon>
        <taxon>Gammaproteobacteria</taxon>
        <taxon>Enterobacterales</taxon>
        <taxon>Yersiniaceae</taxon>
        <taxon>Serratia</taxon>
    </lineage>
</organism>
<dbReference type="RefSeq" id="WP_142815378.1">
    <property type="nucleotide sequence ID" value="NZ_CP033893.1"/>
</dbReference>